<dbReference type="RefSeq" id="WP_051244991.1">
    <property type="nucleotide sequence ID" value="NZ_FNBW01000003.1"/>
</dbReference>
<evidence type="ECO:0000256" key="1">
    <source>
        <dbReference type="ARBA" id="ARBA00004141"/>
    </source>
</evidence>
<evidence type="ECO:0000256" key="5">
    <source>
        <dbReference type="SAM" id="Phobius"/>
    </source>
</evidence>
<name>A0A8G2BFU4_9PROT</name>
<organism evidence="7 8">
    <name type="scientific">Thalassobaculum litoreum DSM 18839</name>
    <dbReference type="NCBI Taxonomy" id="1123362"/>
    <lineage>
        <taxon>Bacteria</taxon>
        <taxon>Pseudomonadati</taxon>
        <taxon>Pseudomonadota</taxon>
        <taxon>Alphaproteobacteria</taxon>
        <taxon>Rhodospirillales</taxon>
        <taxon>Thalassobaculaceae</taxon>
        <taxon>Thalassobaculum</taxon>
    </lineage>
</organism>
<dbReference type="GO" id="GO:0005886">
    <property type="term" value="C:plasma membrane"/>
    <property type="evidence" value="ECO:0007669"/>
    <property type="project" value="TreeGrafter"/>
</dbReference>
<proteinExistence type="predicted"/>
<accession>A0A8G2BFU4</accession>
<evidence type="ECO:0000256" key="4">
    <source>
        <dbReference type="ARBA" id="ARBA00023136"/>
    </source>
</evidence>
<evidence type="ECO:0000256" key="2">
    <source>
        <dbReference type="ARBA" id="ARBA00022692"/>
    </source>
</evidence>
<evidence type="ECO:0000256" key="3">
    <source>
        <dbReference type="ARBA" id="ARBA00022989"/>
    </source>
</evidence>
<dbReference type="PANTHER" id="PTHR33507:SF3">
    <property type="entry name" value="INNER MEMBRANE PROTEIN YBBJ"/>
    <property type="match status" value="1"/>
</dbReference>
<sequence length="169" mass="18113">MDHLLVIRPEAWHWATLGFVLMALEIVLPETVFLWFGLAGVATGATLFVVDMPTAYQIGLFGLYALLSYVPVRVYVRRWQKGDMLAARGLNQRGQSLVGQRVGVTEAVVNGFGAARVGDSRWRIACDEDLEVGASAEVVAVVGTTLQVRRAHASTPQPAGPAPSAPISG</sequence>
<comment type="caution">
    <text evidence="7">The sequence shown here is derived from an EMBL/GenBank/DDBJ whole genome shotgun (WGS) entry which is preliminary data.</text>
</comment>
<dbReference type="AlphaFoldDB" id="A0A8G2BFU4"/>
<comment type="subcellular location">
    <subcellularLocation>
        <location evidence="1">Membrane</location>
        <topology evidence="1">Multi-pass membrane protein</topology>
    </subcellularLocation>
</comment>
<dbReference type="InterPro" id="IPR012340">
    <property type="entry name" value="NA-bd_OB-fold"/>
</dbReference>
<dbReference type="Gene3D" id="2.40.50.140">
    <property type="entry name" value="Nucleic acid-binding proteins"/>
    <property type="match status" value="1"/>
</dbReference>
<keyword evidence="2 5" id="KW-0812">Transmembrane</keyword>
<dbReference type="PANTHER" id="PTHR33507">
    <property type="entry name" value="INNER MEMBRANE PROTEIN YBBJ"/>
    <property type="match status" value="1"/>
</dbReference>
<dbReference type="EMBL" id="FNBW01000003">
    <property type="protein sequence ID" value="SDF43284.1"/>
    <property type="molecule type" value="Genomic_DNA"/>
</dbReference>
<keyword evidence="8" id="KW-1185">Reference proteome</keyword>
<feature type="transmembrane region" description="Helical" evidence="5">
    <location>
        <begin position="12"/>
        <end position="28"/>
    </location>
</feature>
<dbReference type="Proteomes" id="UP000198615">
    <property type="component" value="Unassembled WGS sequence"/>
</dbReference>
<dbReference type="Pfam" id="PF01957">
    <property type="entry name" value="NfeD"/>
    <property type="match status" value="1"/>
</dbReference>
<dbReference type="OrthoDB" id="9810336at2"/>
<evidence type="ECO:0000313" key="8">
    <source>
        <dbReference type="Proteomes" id="UP000198615"/>
    </source>
</evidence>
<dbReference type="InterPro" id="IPR002810">
    <property type="entry name" value="NfeD-like_C"/>
</dbReference>
<gene>
    <name evidence="7" type="ORF">SAMN05660686_01326</name>
</gene>
<keyword evidence="3 5" id="KW-1133">Transmembrane helix</keyword>
<reference evidence="7 8" key="1">
    <citation type="submission" date="2016-10" db="EMBL/GenBank/DDBJ databases">
        <authorList>
            <person name="Varghese N."/>
            <person name="Submissions S."/>
        </authorList>
    </citation>
    <scope>NUCLEOTIDE SEQUENCE [LARGE SCALE GENOMIC DNA]</scope>
    <source>
        <strain evidence="7 8">DSM 18839</strain>
    </source>
</reference>
<protein>
    <recommendedName>
        <fullName evidence="6">NfeD-like C-terminal domain-containing protein</fullName>
    </recommendedName>
</protein>
<dbReference type="SUPFAM" id="SSF141322">
    <property type="entry name" value="NfeD domain-like"/>
    <property type="match status" value="1"/>
</dbReference>
<dbReference type="InterPro" id="IPR052165">
    <property type="entry name" value="Membrane_assoc_protease"/>
</dbReference>
<keyword evidence="4 5" id="KW-0472">Membrane</keyword>
<feature type="domain" description="NfeD-like C-terminal" evidence="6">
    <location>
        <begin position="95"/>
        <end position="150"/>
    </location>
</feature>
<evidence type="ECO:0000259" key="6">
    <source>
        <dbReference type="Pfam" id="PF01957"/>
    </source>
</evidence>
<feature type="transmembrane region" description="Helical" evidence="5">
    <location>
        <begin position="56"/>
        <end position="76"/>
    </location>
</feature>
<evidence type="ECO:0000313" key="7">
    <source>
        <dbReference type="EMBL" id="SDF43284.1"/>
    </source>
</evidence>